<evidence type="ECO:0000313" key="3">
    <source>
        <dbReference type="Proteomes" id="UP001187221"/>
    </source>
</evidence>
<sequence>MGAIRRVMETIPDYIPALWAMAVEQAENATEKHDDFDSGWKRADPVNTNFRS</sequence>
<protein>
    <submittedName>
        <fullName evidence="2">Uncharacterized protein</fullName>
    </submittedName>
</protein>
<dbReference type="EMBL" id="BTFW01000001">
    <property type="protein sequence ID" value="GMM60845.1"/>
    <property type="molecule type" value="Genomic_DNA"/>
</dbReference>
<evidence type="ECO:0000313" key="2">
    <source>
        <dbReference type="EMBL" id="GMM60845.1"/>
    </source>
</evidence>
<gene>
    <name evidence="2" type="ORF">NUTIK01_16220</name>
</gene>
<feature type="compositionally biased region" description="Basic and acidic residues" evidence="1">
    <location>
        <begin position="30"/>
        <end position="44"/>
    </location>
</feature>
<organism evidence="2 3">
    <name type="scientific">Novosphingobium pituita</name>
    <dbReference type="NCBI Taxonomy" id="3056842"/>
    <lineage>
        <taxon>Bacteria</taxon>
        <taxon>Pseudomonadati</taxon>
        <taxon>Pseudomonadota</taxon>
        <taxon>Alphaproteobacteria</taxon>
        <taxon>Sphingomonadales</taxon>
        <taxon>Sphingomonadaceae</taxon>
        <taxon>Novosphingobium</taxon>
    </lineage>
</organism>
<evidence type="ECO:0000256" key="1">
    <source>
        <dbReference type="SAM" id="MobiDB-lite"/>
    </source>
</evidence>
<accession>A0ABQ6P7J6</accession>
<keyword evidence="3" id="KW-1185">Reference proteome</keyword>
<feature type="region of interest" description="Disordered" evidence="1">
    <location>
        <begin position="30"/>
        <end position="52"/>
    </location>
</feature>
<dbReference type="Proteomes" id="UP001187221">
    <property type="component" value="Unassembled WGS sequence"/>
</dbReference>
<proteinExistence type="predicted"/>
<comment type="caution">
    <text evidence="2">The sequence shown here is derived from an EMBL/GenBank/DDBJ whole genome shotgun (WGS) entry which is preliminary data.</text>
</comment>
<reference evidence="2 3" key="1">
    <citation type="submission" date="2023-06" db="EMBL/GenBank/DDBJ databases">
        <title>Draft genome sequence of Novosphingobium sp. strain IK01.</title>
        <authorList>
            <person name="Hatamoto M."/>
            <person name="Ikarashi T."/>
            <person name="Yamaguchi T."/>
        </authorList>
    </citation>
    <scope>NUCLEOTIDE SEQUENCE [LARGE SCALE GENOMIC DNA]</scope>
    <source>
        <strain evidence="2 3">IK01</strain>
    </source>
</reference>
<name>A0ABQ6P7J6_9SPHN</name>